<keyword evidence="6 7" id="KW-0676">Redox-active center</keyword>
<dbReference type="EC" id="1.8.1.9" evidence="7"/>
<dbReference type="eggNOG" id="COG0492">
    <property type="taxonomic scope" value="Bacteria"/>
</dbReference>
<keyword evidence="4 7" id="KW-0560">Oxidoreductase</keyword>
<evidence type="ECO:0000256" key="8">
    <source>
        <dbReference type="RuleBase" id="RU003881"/>
    </source>
</evidence>
<dbReference type="PRINTS" id="PR00368">
    <property type="entry name" value="FADPNR"/>
</dbReference>
<keyword evidence="8" id="KW-0521">NADP</keyword>
<evidence type="ECO:0000256" key="7">
    <source>
        <dbReference type="RuleBase" id="RU003880"/>
    </source>
</evidence>
<dbReference type="Gene3D" id="3.50.50.60">
    <property type="entry name" value="FAD/NAD(P)-binding domain"/>
    <property type="match status" value="2"/>
</dbReference>
<proteinExistence type="inferred from homology"/>
<dbReference type="EMBL" id="CP009170">
    <property type="protein sequence ID" value="AIS53090.1"/>
    <property type="molecule type" value="Genomic_DNA"/>
</dbReference>
<feature type="domain" description="FAD/NAD(P)-binding" evidence="9">
    <location>
        <begin position="2"/>
        <end position="288"/>
    </location>
</feature>
<dbReference type="InterPro" id="IPR023753">
    <property type="entry name" value="FAD/NAD-binding_dom"/>
</dbReference>
<dbReference type="STRING" id="2325.TKV_c19440"/>
<evidence type="ECO:0000259" key="9">
    <source>
        <dbReference type="Pfam" id="PF07992"/>
    </source>
</evidence>
<keyword evidence="11" id="KW-1185">Reference proteome</keyword>
<comment type="similarity">
    <text evidence="1 7">Belongs to the class-II pyridine nucleotide-disulfide oxidoreductase family.</text>
</comment>
<dbReference type="KEGG" id="tki:TKV_c19440"/>
<evidence type="ECO:0000256" key="1">
    <source>
        <dbReference type="ARBA" id="ARBA00009333"/>
    </source>
</evidence>
<evidence type="ECO:0000256" key="2">
    <source>
        <dbReference type="ARBA" id="ARBA00022630"/>
    </source>
</evidence>
<evidence type="ECO:0000256" key="6">
    <source>
        <dbReference type="ARBA" id="ARBA00023284"/>
    </source>
</evidence>
<organism evidence="10 11">
    <name type="scientific">Thermoanaerobacter kivui</name>
    <name type="common">Acetogenium kivui</name>
    <dbReference type="NCBI Taxonomy" id="2325"/>
    <lineage>
        <taxon>Bacteria</taxon>
        <taxon>Bacillati</taxon>
        <taxon>Bacillota</taxon>
        <taxon>Clostridia</taxon>
        <taxon>Thermoanaerobacterales</taxon>
        <taxon>Thermoanaerobacteraceae</taxon>
        <taxon>Thermoanaerobacter</taxon>
    </lineage>
</organism>
<dbReference type="SUPFAM" id="SSF51905">
    <property type="entry name" value="FAD/NAD(P)-binding domain"/>
    <property type="match status" value="1"/>
</dbReference>
<dbReference type="Pfam" id="PF07992">
    <property type="entry name" value="Pyr_redox_2"/>
    <property type="match status" value="1"/>
</dbReference>
<comment type="cofactor">
    <cofactor evidence="8">
        <name>FAD</name>
        <dbReference type="ChEBI" id="CHEBI:57692"/>
    </cofactor>
    <text evidence="8">Binds 1 FAD per subunit.</text>
</comment>
<dbReference type="InterPro" id="IPR008255">
    <property type="entry name" value="Pyr_nucl-diS_OxRdtase_2_AS"/>
</dbReference>
<dbReference type="GO" id="GO:0005737">
    <property type="term" value="C:cytoplasm"/>
    <property type="evidence" value="ECO:0007669"/>
    <property type="project" value="InterPro"/>
</dbReference>
<reference evidence="11" key="1">
    <citation type="journal article" date="2015" name="Genome Announc.">
        <title>Whole-Genome Sequences of 80 Environmental and Clinical Isolates of Burkholderia pseudomallei.</title>
        <authorList>
            <person name="Johnson S.L."/>
            <person name="Baker A.L."/>
            <person name="Chain P.S."/>
            <person name="Currie B.J."/>
            <person name="Daligault H.E."/>
            <person name="Davenport K.W."/>
            <person name="Davis C.B."/>
            <person name="Inglis T.J."/>
            <person name="Kaestli M."/>
            <person name="Koren S."/>
            <person name="Mayo M."/>
            <person name="Merritt A.J."/>
            <person name="Price E.P."/>
            <person name="Sarovich D.S."/>
            <person name="Warner J."/>
            <person name="Rosovitz M.J."/>
        </authorList>
    </citation>
    <scope>NUCLEOTIDE SEQUENCE [LARGE SCALE GENOMIC DNA]</scope>
    <source>
        <strain evidence="11">DSM 2030</strain>
    </source>
</reference>
<dbReference type="HOGENOM" id="CLU_031864_5_3_9"/>
<dbReference type="AlphaFoldDB" id="A0A097ATC1"/>
<keyword evidence="5" id="KW-1015">Disulfide bond</keyword>
<comment type="subunit">
    <text evidence="7">Homodimer.</text>
</comment>
<keyword evidence="2 7" id="KW-0285">Flavoprotein</keyword>
<evidence type="ECO:0000256" key="5">
    <source>
        <dbReference type="ARBA" id="ARBA00023157"/>
    </source>
</evidence>
<accession>A0A097ATC1</accession>
<evidence type="ECO:0000256" key="3">
    <source>
        <dbReference type="ARBA" id="ARBA00022827"/>
    </source>
</evidence>
<comment type="catalytic activity">
    <reaction evidence="7">
        <text>[thioredoxin]-dithiol + NADP(+) = [thioredoxin]-disulfide + NADPH + H(+)</text>
        <dbReference type="Rhea" id="RHEA:20345"/>
        <dbReference type="Rhea" id="RHEA-COMP:10698"/>
        <dbReference type="Rhea" id="RHEA-COMP:10700"/>
        <dbReference type="ChEBI" id="CHEBI:15378"/>
        <dbReference type="ChEBI" id="CHEBI:29950"/>
        <dbReference type="ChEBI" id="CHEBI:50058"/>
        <dbReference type="ChEBI" id="CHEBI:57783"/>
        <dbReference type="ChEBI" id="CHEBI:58349"/>
        <dbReference type="EC" id="1.8.1.9"/>
    </reaction>
</comment>
<dbReference type="GO" id="GO:0004791">
    <property type="term" value="F:thioredoxin-disulfide reductase (NADPH) activity"/>
    <property type="evidence" value="ECO:0007669"/>
    <property type="project" value="UniProtKB-UniRule"/>
</dbReference>
<dbReference type="InterPro" id="IPR005982">
    <property type="entry name" value="Thioredox_Rdtase"/>
</dbReference>
<dbReference type="PANTHER" id="PTHR48105">
    <property type="entry name" value="THIOREDOXIN REDUCTASE 1-RELATED-RELATED"/>
    <property type="match status" value="1"/>
</dbReference>
<protein>
    <recommendedName>
        <fullName evidence="7">Thioredoxin reductase</fullName>
        <ecNumber evidence="7">1.8.1.9</ecNumber>
    </recommendedName>
</protein>
<dbReference type="NCBIfam" id="TIGR01292">
    <property type="entry name" value="TRX_reduct"/>
    <property type="match status" value="1"/>
</dbReference>
<gene>
    <name evidence="10" type="primary">trxB</name>
    <name evidence="10" type="ORF">TKV_c19440</name>
</gene>
<dbReference type="InterPro" id="IPR036188">
    <property type="entry name" value="FAD/NAD-bd_sf"/>
</dbReference>
<dbReference type="PROSITE" id="PS00573">
    <property type="entry name" value="PYRIDINE_REDOX_2"/>
    <property type="match status" value="1"/>
</dbReference>
<dbReference type="PRINTS" id="PR00469">
    <property type="entry name" value="PNDRDTASEII"/>
</dbReference>
<dbReference type="InterPro" id="IPR050097">
    <property type="entry name" value="Ferredoxin-NADP_redctase_2"/>
</dbReference>
<dbReference type="Proteomes" id="UP000029669">
    <property type="component" value="Chromosome"/>
</dbReference>
<dbReference type="OrthoDB" id="9806179at2"/>
<keyword evidence="3 7" id="KW-0274">FAD</keyword>
<evidence type="ECO:0000313" key="11">
    <source>
        <dbReference type="Proteomes" id="UP000029669"/>
    </source>
</evidence>
<sequence>MYDLIILGGGPAGLTAGLYAARSRLDTVLIEKTYLGGQIVNTYQLENYPGYEEISGAALIAKMEAQVRKHGLKIVNEDVESIDIAGDVKKVTTSNGTYEAKAIILAMGATPKKLGVPNEDKFIGAGISFCATCDGAFYRDATVAVIGGGNTAVEDALYLTKFAKKVYIIHRRNELRATKIEQEKAFANEKIEFIWDTVVVDVEGEYGVERLKLKNVKAGEESTLNVDGVFVAIGYAPNTELVKGIVDLDEYGYIITDDDMRTNIPGVFAAGDIRHKSLRQVVTAAGDGATAAYIAEKYIDSLKK</sequence>
<name>A0A097ATC1_THEKI</name>
<evidence type="ECO:0000256" key="4">
    <source>
        <dbReference type="ARBA" id="ARBA00023002"/>
    </source>
</evidence>
<evidence type="ECO:0000313" key="10">
    <source>
        <dbReference type="EMBL" id="AIS53090.1"/>
    </source>
</evidence>
<dbReference type="RefSeq" id="WP_049685727.1">
    <property type="nucleotide sequence ID" value="NZ_CP009170.1"/>
</dbReference>
<dbReference type="GO" id="GO:0019430">
    <property type="term" value="P:removal of superoxide radicals"/>
    <property type="evidence" value="ECO:0007669"/>
    <property type="project" value="UniProtKB-UniRule"/>
</dbReference>